<dbReference type="EC" id="2.4.1.141" evidence="2 7"/>
<evidence type="ECO:0000313" key="10">
    <source>
        <dbReference type="Proteomes" id="UP000190274"/>
    </source>
</evidence>
<evidence type="ECO:0000256" key="6">
    <source>
        <dbReference type="ARBA" id="ARBA00048184"/>
    </source>
</evidence>
<organism evidence="9 10">
    <name type="scientific">Lachancea dasiensis</name>
    <dbReference type="NCBI Taxonomy" id="1072105"/>
    <lineage>
        <taxon>Eukaryota</taxon>
        <taxon>Fungi</taxon>
        <taxon>Dikarya</taxon>
        <taxon>Ascomycota</taxon>
        <taxon>Saccharomycotina</taxon>
        <taxon>Saccharomycetes</taxon>
        <taxon>Saccharomycetales</taxon>
        <taxon>Saccharomycetaceae</taxon>
        <taxon>Lachancea</taxon>
    </lineage>
</organism>
<feature type="domain" description="Glycosyl transferase family 28 C-terminal" evidence="8">
    <location>
        <begin position="4"/>
        <end position="181"/>
    </location>
</feature>
<evidence type="ECO:0000256" key="3">
    <source>
        <dbReference type="ARBA" id="ARBA00017468"/>
    </source>
</evidence>
<dbReference type="OrthoDB" id="20273at2759"/>
<sequence>MGRTIVVTCGATVPFPLLVKAVLTEQFLYQLKTWRFDRLVVQYGKGYANHFQQTLLDQLPGVEGSPGALADLAADSKAWISPCGVEICAFEFTTRIQDLLRLHADVVVSHAGTGSILDALRLQKPLVVVANTDLMDNHQLQIAEKFESRGHLVSALRCDTESVVSAIEKVLAQAPQPLADSVNDDFSRLLAAVAWA</sequence>
<comment type="catalytic activity">
    <reaction evidence="6">
        <text>an N-acetyl-alpha-D-glucosaminyl-diphospho-di-trans,poly-cis-dolichol + UDP-N-acetyl-alpha-D-glucosamine = an N,N'-diacetylchitobiosyl-diphospho-di-trans,poly-cis-dolichol + UDP + H(+)</text>
        <dbReference type="Rhea" id="RHEA:23380"/>
        <dbReference type="Rhea" id="RHEA-COMP:19507"/>
        <dbReference type="Rhea" id="RHEA-COMP:19510"/>
        <dbReference type="ChEBI" id="CHEBI:15378"/>
        <dbReference type="ChEBI" id="CHEBI:57269"/>
        <dbReference type="ChEBI" id="CHEBI:57705"/>
        <dbReference type="ChEBI" id="CHEBI:58223"/>
        <dbReference type="ChEBI" id="CHEBI:58427"/>
        <dbReference type="EC" id="2.4.1.141"/>
    </reaction>
</comment>
<keyword evidence="7" id="KW-0808">Transferase</keyword>
<evidence type="ECO:0000313" key="9">
    <source>
        <dbReference type="EMBL" id="SCU83071.1"/>
    </source>
</evidence>
<proteinExistence type="inferred from homology"/>
<dbReference type="GO" id="GO:0042802">
    <property type="term" value="F:identical protein binding"/>
    <property type="evidence" value="ECO:0007669"/>
    <property type="project" value="EnsemblFungi"/>
</dbReference>
<dbReference type="SUPFAM" id="SSF53756">
    <property type="entry name" value="UDP-Glycosyltransferase/glycogen phosphorylase"/>
    <property type="match status" value="1"/>
</dbReference>
<dbReference type="PANTHER" id="PTHR47043">
    <property type="entry name" value="UDP-N-ACETYLGLUCOSAMINE TRANSFERASE SUBUNIT ALG13"/>
    <property type="match status" value="1"/>
</dbReference>
<dbReference type="GO" id="GO:0004577">
    <property type="term" value="F:N-acetylglucosaminyldiphosphodolichol N-acetylglucosaminyltransferase activity"/>
    <property type="evidence" value="ECO:0007669"/>
    <property type="project" value="UniProtKB-EC"/>
</dbReference>
<dbReference type="Proteomes" id="UP000190274">
    <property type="component" value="Chromosome C"/>
</dbReference>
<name>A0A1G4J0H0_9SACH</name>
<dbReference type="GO" id="GO:0006488">
    <property type="term" value="P:dolichol-linked oligosaccharide biosynthetic process"/>
    <property type="evidence" value="ECO:0007669"/>
    <property type="project" value="EnsemblFungi"/>
</dbReference>
<keyword evidence="10" id="KW-1185">Reference proteome</keyword>
<keyword evidence="7" id="KW-0328">Glycosyltransferase</keyword>
<evidence type="ECO:0000256" key="4">
    <source>
        <dbReference type="ARBA" id="ARBA00024804"/>
    </source>
</evidence>
<evidence type="ECO:0000259" key="8">
    <source>
        <dbReference type="Pfam" id="PF04101"/>
    </source>
</evidence>
<evidence type="ECO:0000256" key="2">
    <source>
        <dbReference type="ARBA" id="ARBA00012614"/>
    </source>
</evidence>
<dbReference type="InterPro" id="IPR052474">
    <property type="entry name" value="UDP-GlcNAc_transferase"/>
</dbReference>
<dbReference type="PANTHER" id="PTHR47043:SF1">
    <property type="entry name" value="UDP-N-ACETYLGLUCOSAMINE TRANSFERASE SUBUNIT ALG13"/>
    <property type="match status" value="1"/>
</dbReference>
<dbReference type="EMBL" id="LT598459">
    <property type="protein sequence ID" value="SCU83071.1"/>
    <property type="molecule type" value="Genomic_DNA"/>
</dbReference>
<dbReference type="GO" id="GO:0005829">
    <property type="term" value="C:cytosol"/>
    <property type="evidence" value="ECO:0007669"/>
    <property type="project" value="EnsemblFungi"/>
</dbReference>
<dbReference type="GO" id="GO:0043541">
    <property type="term" value="C:UDP-N-acetylglucosamine transferase complex"/>
    <property type="evidence" value="ECO:0007669"/>
    <property type="project" value="EnsemblFungi"/>
</dbReference>
<dbReference type="Gene3D" id="3.40.50.2000">
    <property type="entry name" value="Glycogen Phosphorylase B"/>
    <property type="match status" value="1"/>
</dbReference>
<comment type="subcellular location">
    <subcellularLocation>
        <location evidence="7">Endoplasmic reticulum</location>
    </subcellularLocation>
</comment>
<reference evidence="10" key="1">
    <citation type="submission" date="2016-03" db="EMBL/GenBank/DDBJ databases">
        <authorList>
            <person name="Devillers H."/>
        </authorList>
    </citation>
    <scope>NUCLEOTIDE SEQUENCE [LARGE SCALE GENOMIC DNA]</scope>
</reference>
<evidence type="ECO:0000256" key="7">
    <source>
        <dbReference type="RuleBase" id="RU362128"/>
    </source>
</evidence>
<evidence type="ECO:0000256" key="5">
    <source>
        <dbReference type="ARBA" id="ARBA00032061"/>
    </source>
</evidence>
<comment type="function">
    <text evidence="4 7">Involved in protein N-glycosylation. Essential for the second step of the dolichol-linked oligosaccharide pathway.</text>
</comment>
<dbReference type="AlphaFoldDB" id="A0A1G4J0H0"/>
<gene>
    <name evidence="7" type="primary">ALG13</name>
    <name evidence="9" type="ORF">LADA_0C09472G</name>
</gene>
<accession>A0A1G4J0H0</accession>
<comment type="subunit">
    <text evidence="1 7">Heterodimer with ALG14 to form a functional enzyme.</text>
</comment>
<comment type="similarity">
    <text evidence="7">Belongs to the glycosyltransferase 28 family.</text>
</comment>
<dbReference type="GO" id="GO:0098548">
    <property type="term" value="C:cytoplasmic side of Golgi membrane"/>
    <property type="evidence" value="ECO:0007669"/>
    <property type="project" value="EnsemblFungi"/>
</dbReference>
<dbReference type="STRING" id="1266660.A0A1G4J0H0"/>
<protein>
    <recommendedName>
        <fullName evidence="3 7">UDP-N-acetylglucosamine transferase subunit ALG13</fullName>
        <ecNumber evidence="2 7">2.4.1.141</ecNumber>
    </recommendedName>
    <alternativeName>
        <fullName evidence="5 7">Asparagine-linked glycosylation protein 13</fullName>
    </alternativeName>
</protein>
<evidence type="ECO:0000256" key="1">
    <source>
        <dbReference type="ARBA" id="ARBA00011198"/>
    </source>
</evidence>
<dbReference type="Pfam" id="PF04101">
    <property type="entry name" value="Glyco_tran_28_C"/>
    <property type="match status" value="1"/>
</dbReference>
<dbReference type="InterPro" id="IPR007235">
    <property type="entry name" value="Glyco_trans_28_C"/>
</dbReference>
<keyword evidence="7" id="KW-0256">Endoplasmic reticulum</keyword>